<dbReference type="GO" id="GO:0006979">
    <property type="term" value="P:response to oxidative stress"/>
    <property type="evidence" value="ECO:0007669"/>
    <property type="project" value="InterPro"/>
</dbReference>
<evidence type="ECO:0008006" key="12">
    <source>
        <dbReference type="Google" id="ProtNLM"/>
    </source>
</evidence>
<evidence type="ECO:0000256" key="1">
    <source>
        <dbReference type="ARBA" id="ARBA00004613"/>
    </source>
</evidence>
<dbReference type="SUPFAM" id="SSF63829">
    <property type="entry name" value="Calcium-dependent phosphotriesterase"/>
    <property type="match status" value="1"/>
</dbReference>
<dbReference type="SUPFAM" id="SSF52833">
    <property type="entry name" value="Thioredoxin-like"/>
    <property type="match status" value="1"/>
</dbReference>
<evidence type="ECO:0000256" key="7">
    <source>
        <dbReference type="ARBA" id="ARBA00023002"/>
    </source>
</evidence>
<keyword evidence="6" id="KW-0677">Repeat</keyword>
<feature type="repeat" description="NHL" evidence="8">
    <location>
        <begin position="19"/>
        <end position="46"/>
    </location>
</feature>
<evidence type="ECO:0000256" key="9">
    <source>
        <dbReference type="SAM" id="MobiDB-lite"/>
    </source>
</evidence>
<dbReference type="GO" id="GO:0005576">
    <property type="term" value="C:extracellular region"/>
    <property type="evidence" value="ECO:0007669"/>
    <property type="project" value="UniProtKB-SubCell"/>
</dbReference>
<comment type="subcellular location">
    <subcellularLocation>
        <location evidence="1">Secreted</location>
    </subcellularLocation>
</comment>
<name>A0AA88YSU9_PINIB</name>
<evidence type="ECO:0000256" key="4">
    <source>
        <dbReference type="ARBA" id="ARBA00022559"/>
    </source>
</evidence>
<proteinExistence type="inferred from homology"/>
<dbReference type="InterPro" id="IPR000889">
    <property type="entry name" value="Glutathione_peroxidase"/>
</dbReference>
<dbReference type="EMBL" id="VSWD01000003">
    <property type="protein sequence ID" value="KAK3106361.1"/>
    <property type="molecule type" value="Genomic_DNA"/>
</dbReference>
<comment type="similarity">
    <text evidence="2">Belongs to the glutathione peroxidase family.</text>
</comment>
<feature type="region of interest" description="Disordered" evidence="9">
    <location>
        <begin position="165"/>
        <end position="192"/>
    </location>
</feature>
<dbReference type="PANTHER" id="PTHR11592">
    <property type="entry name" value="GLUTATHIONE PEROXIDASE"/>
    <property type="match status" value="1"/>
</dbReference>
<keyword evidence="11" id="KW-1185">Reference proteome</keyword>
<evidence type="ECO:0000256" key="5">
    <source>
        <dbReference type="ARBA" id="ARBA00022729"/>
    </source>
</evidence>
<dbReference type="Pfam" id="PF00255">
    <property type="entry name" value="GSHPx"/>
    <property type="match status" value="1"/>
</dbReference>
<feature type="compositionally biased region" description="Basic and acidic residues" evidence="9">
    <location>
        <begin position="171"/>
        <end position="191"/>
    </location>
</feature>
<comment type="caution">
    <text evidence="10">The sequence shown here is derived from an EMBL/GenBank/DDBJ whole genome shotgun (WGS) entry which is preliminary data.</text>
</comment>
<organism evidence="10 11">
    <name type="scientific">Pinctada imbricata</name>
    <name type="common">Atlantic pearl-oyster</name>
    <name type="synonym">Pinctada martensii</name>
    <dbReference type="NCBI Taxonomy" id="66713"/>
    <lineage>
        <taxon>Eukaryota</taxon>
        <taxon>Metazoa</taxon>
        <taxon>Spiralia</taxon>
        <taxon>Lophotrochozoa</taxon>
        <taxon>Mollusca</taxon>
        <taxon>Bivalvia</taxon>
        <taxon>Autobranchia</taxon>
        <taxon>Pteriomorphia</taxon>
        <taxon>Pterioida</taxon>
        <taxon>Pterioidea</taxon>
        <taxon>Pteriidae</taxon>
        <taxon>Pinctada</taxon>
    </lineage>
</organism>
<sequence>MDGDFITEYTGHEDSVFTPVDVCSDDNGQVFITDYSNSRVHILNKDGDFKCYLEEEPGWNGTEILDGIKYVRPGHGFVPAFPLTEKVDVNGENEHPLYTYLKYFCPYIDDVWRSGLYYSPIAINDVHWNFDKFLVGRDGRIVKRFHAKHLPEDMKSHILTELSKADPFTTQEKKSTSNSDLRDTLPQKKGGDLQQDPVAAELQQDPVAASTAKHQNTRCKNTKDECSMRRKRDTRHVNIKDKRLHINRRDQWATRADFGRPFVTQVANGVVSLDYVRTTLSLLQLSRGLEECTIVVLNNLLTVR</sequence>
<evidence type="ECO:0000313" key="11">
    <source>
        <dbReference type="Proteomes" id="UP001186944"/>
    </source>
</evidence>
<dbReference type="InterPro" id="IPR036249">
    <property type="entry name" value="Thioredoxin-like_sf"/>
</dbReference>
<keyword evidence="3" id="KW-0964">Secreted</keyword>
<keyword evidence="5" id="KW-0732">Signal</keyword>
<keyword evidence="4" id="KW-0575">Peroxidase</keyword>
<dbReference type="Gene3D" id="3.40.30.10">
    <property type="entry name" value="Glutaredoxin"/>
    <property type="match status" value="1"/>
</dbReference>
<dbReference type="InterPro" id="IPR001258">
    <property type="entry name" value="NHL_repeat"/>
</dbReference>
<dbReference type="PROSITE" id="PS51355">
    <property type="entry name" value="GLUTATHIONE_PEROXID_3"/>
    <property type="match status" value="1"/>
</dbReference>
<protein>
    <recommendedName>
        <fullName evidence="12">Glutathione peroxidase</fullName>
    </recommendedName>
</protein>
<dbReference type="Proteomes" id="UP001186944">
    <property type="component" value="Unassembled WGS sequence"/>
</dbReference>
<evidence type="ECO:0000313" key="10">
    <source>
        <dbReference type="EMBL" id="KAK3106361.1"/>
    </source>
</evidence>
<accession>A0AA88YSU9</accession>
<gene>
    <name evidence="10" type="ORF">FSP39_018486</name>
</gene>
<dbReference type="Pfam" id="PF01436">
    <property type="entry name" value="NHL"/>
    <property type="match status" value="1"/>
</dbReference>
<evidence type="ECO:0000256" key="2">
    <source>
        <dbReference type="ARBA" id="ARBA00006926"/>
    </source>
</evidence>
<dbReference type="PROSITE" id="PS51125">
    <property type="entry name" value="NHL"/>
    <property type="match status" value="1"/>
</dbReference>
<keyword evidence="7" id="KW-0560">Oxidoreductase</keyword>
<dbReference type="AlphaFoldDB" id="A0AA88YSU9"/>
<reference evidence="10" key="1">
    <citation type="submission" date="2019-08" db="EMBL/GenBank/DDBJ databases">
        <title>The improved chromosome-level genome for the pearl oyster Pinctada fucata martensii using PacBio sequencing and Hi-C.</title>
        <authorList>
            <person name="Zheng Z."/>
        </authorList>
    </citation>
    <scope>NUCLEOTIDE SEQUENCE</scope>
    <source>
        <strain evidence="10">ZZ-2019</strain>
        <tissue evidence="10">Adductor muscle</tissue>
    </source>
</reference>
<dbReference type="PANTHER" id="PTHR11592:SF88">
    <property type="entry name" value="GLUTATHIONE PEROXIDASE-RELATED"/>
    <property type="match status" value="1"/>
</dbReference>
<evidence type="ECO:0000256" key="3">
    <source>
        <dbReference type="ARBA" id="ARBA00022525"/>
    </source>
</evidence>
<feature type="region of interest" description="Disordered" evidence="9">
    <location>
        <begin position="207"/>
        <end position="233"/>
    </location>
</feature>
<evidence type="ECO:0000256" key="8">
    <source>
        <dbReference type="PROSITE-ProRule" id="PRU00504"/>
    </source>
</evidence>
<dbReference type="GO" id="GO:0004602">
    <property type="term" value="F:glutathione peroxidase activity"/>
    <property type="evidence" value="ECO:0007669"/>
    <property type="project" value="TreeGrafter"/>
</dbReference>
<evidence type="ECO:0000256" key="6">
    <source>
        <dbReference type="ARBA" id="ARBA00022737"/>
    </source>
</evidence>